<dbReference type="InterPro" id="IPR011330">
    <property type="entry name" value="Glyco_hydro/deAcase_b/a-brl"/>
</dbReference>
<proteinExistence type="predicted"/>
<evidence type="ECO:0000313" key="2">
    <source>
        <dbReference type="EMBL" id="OHA22445.1"/>
    </source>
</evidence>
<dbReference type="PANTHER" id="PTHR45985">
    <property type="match status" value="1"/>
</dbReference>
<dbReference type="InterPro" id="IPR052740">
    <property type="entry name" value="CE4"/>
</dbReference>
<feature type="transmembrane region" description="Helical" evidence="1">
    <location>
        <begin position="12"/>
        <end position="33"/>
    </location>
</feature>
<name>A0A1G2MEV3_9BACT</name>
<gene>
    <name evidence="2" type="ORF">A3C72_03395</name>
</gene>
<comment type="caution">
    <text evidence="2">The sequence shown here is derived from an EMBL/GenBank/DDBJ whole genome shotgun (WGS) entry which is preliminary data.</text>
</comment>
<dbReference type="GO" id="GO:0005975">
    <property type="term" value="P:carbohydrate metabolic process"/>
    <property type="evidence" value="ECO:0007669"/>
    <property type="project" value="InterPro"/>
</dbReference>
<accession>A0A1G2MEV3</accession>
<dbReference type="STRING" id="1802306.A3C72_03395"/>
<reference evidence="2 3" key="1">
    <citation type="journal article" date="2016" name="Nat. Commun.">
        <title>Thousands of microbial genomes shed light on interconnected biogeochemical processes in an aquifer system.</title>
        <authorList>
            <person name="Anantharaman K."/>
            <person name="Brown C.T."/>
            <person name="Hug L.A."/>
            <person name="Sharon I."/>
            <person name="Castelle C.J."/>
            <person name="Probst A.J."/>
            <person name="Thomas B.C."/>
            <person name="Singh A."/>
            <person name="Wilkins M.J."/>
            <person name="Karaoz U."/>
            <person name="Brodie E.L."/>
            <person name="Williams K.H."/>
            <person name="Hubbard S.S."/>
            <person name="Banfield J.F."/>
        </authorList>
    </citation>
    <scope>NUCLEOTIDE SEQUENCE [LARGE SCALE GENOMIC DNA]</scope>
</reference>
<dbReference type="Gene3D" id="3.20.20.370">
    <property type="entry name" value="Glycoside hydrolase/deacetylase"/>
    <property type="match status" value="1"/>
</dbReference>
<keyword evidence="1" id="KW-0472">Membrane</keyword>
<keyword evidence="1" id="KW-0812">Transmembrane</keyword>
<dbReference type="EMBL" id="MHRK01000053">
    <property type="protein sequence ID" value="OHA22445.1"/>
    <property type="molecule type" value="Genomic_DNA"/>
</dbReference>
<dbReference type="SUPFAM" id="SSF88713">
    <property type="entry name" value="Glycoside hydrolase/deacetylase"/>
    <property type="match status" value="1"/>
</dbReference>
<dbReference type="Proteomes" id="UP000177130">
    <property type="component" value="Unassembled WGS sequence"/>
</dbReference>
<protein>
    <recommendedName>
        <fullName evidence="4">NodB homology domain-containing protein</fullName>
    </recommendedName>
</protein>
<sequence>MSISVTRKKISLNWTRLIMSTVILLSPFIIPIIGSSADSNNVDVLAEKPSKVTLKESEKSYFVSSSTPQFVLLSFDGSKSLSMLEEIQNFSKRMEFDGRRVRFTFFINAAYFLTDDNAAIYKSPRGAPGDSKIGYSNSIEDIRDRVAAFNKVVREGGEIASHAAGHWNGQYWSEEEWKKEFNSFKSIIYNVQVNNGAVTIEKPIFLGSMMGFRAPELGVNENLYKTLKDFGFKYDTSNVGAKEDWPYMDSFGIWHIPIGTISLGVRGVPALAMDYSLWVYQTGGRDYAAQNTPEWNNLYREVLDAYLAYFNANYYGSRAPVVIGHHFTKMGDGVYFEALKSFAEEVCGKPSVRCSTYSDFVEYLNEYGVPTSMKIRQIRQ</sequence>
<evidence type="ECO:0008006" key="4">
    <source>
        <dbReference type="Google" id="ProtNLM"/>
    </source>
</evidence>
<evidence type="ECO:0000313" key="3">
    <source>
        <dbReference type="Proteomes" id="UP000177130"/>
    </source>
</evidence>
<evidence type="ECO:0000256" key="1">
    <source>
        <dbReference type="SAM" id="Phobius"/>
    </source>
</evidence>
<dbReference type="PANTHER" id="PTHR45985:SF3">
    <property type="entry name" value="CHITIN DEACETYLASE-LIKE 4"/>
    <property type="match status" value="1"/>
</dbReference>
<dbReference type="AlphaFoldDB" id="A0A1G2MEV3"/>
<organism evidence="2 3">
    <name type="scientific">Candidatus Taylorbacteria bacterium RIFCSPHIGHO2_02_FULL_43_32b</name>
    <dbReference type="NCBI Taxonomy" id="1802306"/>
    <lineage>
        <taxon>Bacteria</taxon>
        <taxon>Candidatus Tayloriibacteriota</taxon>
    </lineage>
</organism>
<keyword evidence="1" id="KW-1133">Transmembrane helix</keyword>